<dbReference type="Gene3D" id="1.50.10.20">
    <property type="match status" value="1"/>
</dbReference>
<dbReference type="SUPFAM" id="SSF48239">
    <property type="entry name" value="Terpenoid cyclases/Protein prenyltransferases"/>
    <property type="match status" value="1"/>
</dbReference>
<gene>
    <name evidence="2" type="ORF">N0V84_008821</name>
</gene>
<organism evidence="2 3">
    <name type="scientific">Fusarium piperis</name>
    <dbReference type="NCBI Taxonomy" id="1435070"/>
    <lineage>
        <taxon>Eukaryota</taxon>
        <taxon>Fungi</taxon>
        <taxon>Dikarya</taxon>
        <taxon>Ascomycota</taxon>
        <taxon>Pezizomycotina</taxon>
        <taxon>Sordariomycetes</taxon>
        <taxon>Hypocreomycetidae</taxon>
        <taxon>Hypocreales</taxon>
        <taxon>Nectriaceae</taxon>
        <taxon>Fusarium</taxon>
        <taxon>Fusarium solani species complex</taxon>
    </lineage>
</organism>
<name>A0A9W9BLP4_9HYPO</name>
<feature type="region of interest" description="Disordered" evidence="1">
    <location>
        <begin position="353"/>
        <end position="382"/>
    </location>
</feature>
<protein>
    <submittedName>
        <fullName evidence="2">Uncharacterized protein</fullName>
    </submittedName>
</protein>
<evidence type="ECO:0000313" key="2">
    <source>
        <dbReference type="EMBL" id="KAJ4314597.1"/>
    </source>
</evidence>
<evidence type="ECO:0000256" key="1">
    <source>
        <dbReference type="SAM" id="MobiDB-lite"/>
    </source>
</evidence>
<reference evidence="2" key="1">
    <citation type="submission" date="2022-10" db="EMBL/GenBank/DDBJ databases">
        <title>Tapping the CABI collections for fungal endophytes: first genome assemblies for Collariella, Neodidymelliopsis, Ascochyta clinopodiicola, Didymella pomorum, Didymosphaeria variabile, Neocosmospora piperis and Neocucurbitaria cava.</title>
        <authorList>
            <person name="Hill R."/>
        </authorList>
    </citation>
    <scope>NUCLEOTIDE SEQUENCE</scope>
    <source>
        <strain evidence="2">IMI 366586</strain>
    </source>
</reference>
<dbReference type="OrthoDB" id="2343925at2759"/>
<feature type="compositionally biased region" description="Polar residues" evidence="1">
    <location>
        <begin position="363"/>
        <end position="382"/>
    </location>
</feature>
<sequence length="614" mass="69481">MIKVFEGQDHFTTFGSERDPSLTSNLHVLLCLLHQPDLSRYHSQILKTTVFTSRWWWDSDYRIKDKWHLSHLYPTMLLVEAFTELLHLVDIGELSGVIDENWRCRVSVSLFQACLHIMLDQSDDGSWGGCREQTCYAILALARARRVFFFNEIHSEVQACVDRGASWLRSGSFWAEDLTWTSKTAYEVAFVAEAYKVAALRASLPSTSRGFIGHSLNCGQISADLSGYMRLVRKTDLFSSFDEWQLRASMIESSFFVSLLQSQRLEVYSRDSANLAEDKYLSIIPFTWVGCNNRSRAFASASWLHDMMVLSLLGYQTDEFIEAVAGPVFKGSDRLHDLIDSIIDGFIQDSSKSANGCEEDSDATNTEKITNGQNGNGRDSSSLAVRDVETSLTRFINYVLNHKGVLGSSSWDRTNLVQEFRAFLHAHVTQLEDNASFAKQKSGNAFALPTHSYFHWVRTTGGNHVACAYSLAFSNCLVSASLGRGEEVYPTVEQKYLATAVTRHLTTMCRMYNDYGSMARDSDERNINSMHFPEFSSCETLNSKKRSLSRLAEYEHACLVRAIHELDKEFHSTPGAALRSDMGSRKMSVLKLFCDVTDLYDQLYVIKDLSSRLK</sequence>
<dbReference type="EMBL" id="JAPEUR010000226">
    <property type="protein sequence ID" value="KAJ4314597.1"/>
    <property type="molecule type" value="Genomic_DNA"/>
</dbReference>
<accession>A0A9W9BLP4</accession>
<dbReference type="InterPro" id="IPR008930">
    <property type="entry name" value="Terpenoid_cyclase/PrenylTrfase"/>
</dbReference>
<comment type="caution">
    <text evidence="2">The sequence shown here is derived from an EMBL/GenBank/DDBJ whole genome shotgun (WGS) entry which is preliminary data.</text>
</comment>
<dbReference type="AlphaFoldDB" id="A0A9W9BLP4"/>
<keyword evidence="3" id="KW-1185">Reference proteome</keyword>
<proteinExistence type="predicted"/>
<dbReference type="Proteomes" id="UP001140502">
    <property type="component" value="Unassembled WGS sequence"/>
</dbReference>
<evidence type="ECO:0000313" key="3">
    <source>
        <dbReference type="Proteomes" id="UP001140502"/>
    </source>
</evidence>